<keyword evidence="1" id="KW-0732">Signal</keyword>
<evidence type="ECO:0000313" key="4">
    <source>
        <dbReference type="Proteomes" id="UP000004947"/>
    </source>
</evidence>
<name>A6DKD1_9BACT</name>
<dbReference type="Pfam" id="PF00144">
    <property type="entry name" value="Beta-lactamase"/>
    <property type="match status" value="1"/>
</dbReference>
<dbReference type="InterPro" id="IPR050789">
    <property type="entry name" value="Diverse_Enzym_Activities"/>
</dbReference>
<sequence>MKKVILSSLCFAASLCANDTGLAPEVIDLNAKDASIELERRTPYLSKAFISLAPQDMNDGLKVGALNKTGIDESKVLGFIDRLAEENPNKTDSLLISHKGSLMTECYFRRGRQNLPHYQMSITKSYTAFAIGRAIQLGYLTMEDMHKPVIGFLKELDRSRLAPGAEKITLYQAMIMGSGIRLSHEKINRLRKNPEALKGQGQIQAYLQHSDPIGDAPRKFKYQPADTAITMQVLESVVPGSAKDFIAKELFAPIGISDYAWQKDLSDLPKSAAGSSFCSRDMMKVGELILKEGKWNGQQHLPKAFINTATSALVHSYATSYYGYFCWNQTYEIEGKKYLCKQLRGAGGQFIFVLPEIELVIVMTSHAKGMGTMLQDLVPSLVPLFENK</sequence>
<evidence type="ECO:0000313" key="3">
    <source>
        <dbReference type="EMBL" id="EDM27829.1"/>
    </source>
</evidence>
<evidence type="ECO:0000256" key="1">
    <source>
        <dbReference type="SAM" id="SignalP"/>
    </source>
</evidence>
<dbReference type="Gene3D" id="3.40.710.10">
    <property type="entry name" value="DD-peptidase/beta-lactamase superfamily"/>
    <property type="match status" value="1"/>
</dbReference>
<feature type="signal peptide" evidence="1">
    <location>
        <begin position="1"/>
        <end position="17"/>
    </location>
</feature>
<dbReference type="OrthoDB" id="9814204at2"/>
<reference evidence="3 4" key="1">
    <citation type="journal article" date="2010" name="J. Bacteriol.">
        <title>Genome sequence of Lentisphaera araneosa HTCC2155T, the type species of the order Lentisphaerales in the phylum Lentisphaerae.</title>
        <authorList>
            <person name="Thrash J.C."/>
            <person name="Cho J.C."/>
            <person name="Vergin K.L."/>
            <person name="Morris R.M."/>
            <person name="Giovannoni S.J."/>
        </authorList>
    </citation>
    <scope>NUCLEOTIDE SEQUENCE [LARGE SCALE GENOMIC DNA]</scope>
    <source>
        <strain evidence="3 4">HTCC2155</strain>
    </source>
</reference>
<dbReference type="SUPFAM" id="SSF56601">
    <property type="entry name" value="beta-lactamase/transpeptidase-like"/>
    <property type="match status" value="1"/>
</dbReference>
<dbReference type="InterPro" id="IPR012338">
    <property type="entry name" value="Beta-lactam/transpept-like"/>
</dbReference>
<feature type="chain" id="PRO_5002694072" evidence="1">
    <location>
        <begin position="18"/>
        <end position="388"/>
    </location>
</feature>
<evidence type="ECO:0000259" key="2">
    <source>
        <dbReference type="Pfam" id="PF00144"/>
    </source>
</evidence>
<dbReference type="PANTHER" id="PTHR43283">
    <property type="entry name" value="BETA-LACTAMASE-RELATED"/>
    <property type="match status" value="1"/>
</dbReference>
<comment type="caution">
    <text evidence="3">The sequence shown here is derived from an EMBL/GenBank/DDBJ whole genome shotgun (WGS) entry which is preliminary data.</text>
</comment>
<dbReference type="AlphaFoldDB" id="A6DKD1"/>
<accession>A6DKD1</accession>
<dbReference type="RefSeq" id="WP_007278343.1">
    <property type="nucleotide sequence ID" value="NZ_ABCK01000007.1"/>
</dbReference>
<dbReference type="Proteomes" id="UP000004947">
    <property type="component" value="Unassembled WGS sequence"/>
</dbReference>
<protein>
    <submittedName>
        <fullName evidence="3">Beta-lactamase</fullName>
    </submittedName>
</protein>
<organism evidence="3 4">
    <name type="scientific">Lentisphaera araneosa HTCC2155</name>
    <dbReference type="NCBI Taxonomy" id="313628"/>
    <lineage>
        <taxon>Bacteria</taxon>
        <taxon>Pseudomonadati</taxon>
        <taxon>Lentisphaerota</taxon>
        <taxon>Lentisphaeria</taxon>
        <taxon>Lentisphaerales</taxon>
        <taxon>Lentisphaeraceae</taxon>
        <taxon>Lentisphaera</taxon>
    </lineage>
</organism>
<dbReference type="PANTHER" id="PTHR43283:SF7">
    <property type="entry name" value="BETA-LACTAMASE-RELATED DOMAIN-CONTAINING PROTEIN"/>
    <property type="match status" value="1"/>
</dbReference>
<dbReference type="InterPro" id="IPR001466">
    <property type="entry name" value="Beta-lactam-related"/>
</dbReference>
<dbReference type="STRING" id="313628.LNTAR_00470"/>
<gene>
    <name evidence="3" type="ORF">LNTAR_00470</name>
</gene>
<dbReference type="EMBL" id="ABCK01000007">
    <property type="protein sequence ID" value="EDM27829.1"/>
    <property type="molecule type" value="Genomic_DNA"/>
</dbReference>
<proteinExistence type="predicted"/>
<feature type="domain" description="Beta-lactamase-related" evidence="2">
    <location>
        <begin position="94"/>
        <end position="369"/>
    </location>
</feature>
<keyword evidence="4" id="KW-1185">Reference proteome</keyword>
<dbReference type="eggNOG" id="COG1680">
    <property type="taxonomic scope" value="Bacteria"/>
</dbReference>